<evidence type="ECO:0000256" key="8">
    <source>
        <dbReference type="ARBA" id="ARBA00023004"/>
    </source>
</evidence>
<keyword evidence="5" id="KW-0479">Metal-binding</keyword>
<dbReference type="Pfam" id="PF00067">
    <property type="entry name" value="p450"/>
    <property type="match status" value="1"/>
</dbReference>
<dbReference type="Gene3D" id="1.10.630.10">
    <property type="entry name" value="Cytochrome P450"/>
    <property type="match status" value="2"/>
</dbReference>
<dbReference type="PANTHER" id="PTHR47947:SF62">
    <property type="entry name" value="CYTOCHROME P450, FAMILY 81, SUBFAMILY D, POLYPEPTIDE 5"/>
    <property type="match status" value="1"/>
</dbReference>
<keyword evidence="10" id="KW-0472">Membrane</keyword>
<dbReference type="Proteomes" id="UP001237642">
    <property type="component" value="Unassembled WGS sequence"/>
</dbReference>
<evidence type="ECO:0000256" key="2">
    <source>
        <dbReference type="ARBA" id="ARBA00010617"/>
    </source>
</evidence>
<dbReference type="EMBL" id="JAUIZM010000009">
    <property type="protein sequence ID" value="KAK1363778.1"/>
    <property type="molecule type" value="Genomic_DNA"/>
</dbReference>
<keyword evidence="12" id="KW-1185">Reference proteome</keyword>
<comment type="similarity">
    <text evidence="2">Belongs to the cytochrome P450 family.</text>
</comment>
<dbReference type="InterPro" id="IPR001128">
    <property type="entry name" value="Cyt_P450"/>
</dbReference>
<organism evidence="11 12">
    <name type="scientific">Heracleum sosnowskyi</name>
    <dbReference type="NCBI Taxonomy" id="360622"/>
    <lineage>
        <taxon>Eukaryota</taxon>
        <taxon>Viridiplantae</taxon>
        <taxon>Streptophyta</taxon>
        <taxon>Embryophyta</taxon>
        <taxon>Tracheophyta</taxon>
        <taxon>Spermatophyta</taxon>
        <taxon>Magnoliopsida</taxon>
        <taxon>eudicotyledons</taxon>
        <taxon>Gunneridae</taxon>
        <taxon>Pentapetalae</taxon>
        <taxon>asterids</taxon>
        <taxon>campanulids</taxon>
        <taxon>Apiales</taxon>
        <taxon>Apiaceae</taxon>
        <taxon>Apioideae</taxon>
        <taxon>apioid superclade</taxon>
        <taxon>Tordylieae</taxon>
        <taxon>Tordyliinae</taxon>
        <taxon>Heracleum</taxon>
    </lineage>
</organism>
<dbReference type="GO" id="GO:0016020">
    <property type="term" value="C:membrane"/>
    <property type="evidence" value="ECO:0007669"/>
    <property type="project" value="UniProtKB-SubCell"/>
</dbReference>
<keyword evidence="6" id="KW-1133">Transmembrane helix</keyword>
<dbReference type="GO" id="GO:0005506">
    <property type="term" value="F:iron ion binding"/>
    <property type="evidence" value="ECO:0007669"/>
    <property type="project" value="InterPro"/>
</dbReference>
<evidence type="ECO:0000256" key="3">
    <source>
        <dbReference type="ARBA" id="ARBA00022617"/>
    </source>
</evidence>
<keyword evidence="4" id="KW-0812">Transmembrane</keyword>
<dbReference type="AlphaFoldDB" id="A0AAD8HCL4"/>
<keyword evidence="7" id="KW-0560">Oxidoreductase</keyword>
<proteinExistence type="inferred from homology"/>
<gene>
    <name evidence="11" type="ORF">POM88_039339</name>
</gene>
<dbReference type="GO" id="GO:0020037">
    <property type="term" value="F:heme binding"/>
    <property type="evidence" value="ECO:0007669"/>
    <property type="project" value="InterPro"/>
</dbReference>
<evidence type="ECO:0000256" key="1">
    <source>
        <dbReference type="ARBA" id="ARBA00004167"/>
    </source>
</evidence>
<protein>
    <submittedName>
        <fullName evidence="11">Cytochrome P450, family 81, subfamily D, polypeptide 8</fullName>
    </submittedName>
</protein>
<keyword evidence="3" id="KW-0349">Heme</keyword>
<evidence type="ECO:0000256" key="4">
    <source>
        <dbReference type="ARBA" id="ARBA00022692"/>
    </source>
</evidence>
<evidence type="ECO:0000313" key="12">
    <source>
        <dbReference type="Proteomes" id="UP001237642"/>
    </source>
</evidence>
<keyword evidence="9" id="KW-0503">Monooxygenase</keyword>
<evidence type="ECO:0000256" key="9">
    <source>
        <dbReference type="ARBA" id="ARBA00023033"/>
    </source>
</evidence>
<evidence type="ECO:0000256" key="6">
    <source>
        <dbReference type="ARBA" id="ARBA00022989"/>
    </source>
</evidence>
<dbReference type="PANTHER" id="PTHR47947">
    <property type="entry name" value="CYTOCHROME P450 82C3-RELATED"/>
    <property type="match status" value="1"/>
</dbReference>
<keyword evidence="8" id="KW-0408">Iron</keyword>
<dbReference type="GO" id="GO:0004497">
    <property type="term" value="F:monooxygenase activity"/>
    <property type="evidence" value="ECO:0007669"/>
    <property type="project" value="UniProtKB-KW"/>
</dbReference>
<comment type="subcellular location">
    <subcellularLocation>
        <location evidence="1">Membrane</location>
        <topology evidence="1">Single-pass membrane protein</topology>
    </subcellularLocation>
</comment>
<evidence type="ECO:0000256" key="5">
    <source>
        <dbReference type="ARBA" id="ARBA00022723"/>
    </source>
</evidence>
<dbReference type="InterPro" id="IPR050651">
    <property type="entry name" value="Plant_Cytochrome_P450_Monoox"/>
</dbReference>
<dbReference type="InterPro" id="IPR002401">
    <property type="entry name" value="Cyt_P450_E_grp-I"/>
</dbReference>
<dbReference type="SUPFAM" id="SSF48264">
    <property type="entry name" value="Cytochrome P450"/>
    <property type="match status" value="1"/>
</dbReference>
<accession>A0AAD8HCL4</accession>
<reference evidence="11" key="2">
    <citation type="submission" date="2023-05" db="EMBL/GenBank/DDBJ databases">
        <authorList>
            <person name="Schelkunov M.I."/>
        </authorList>
    </citation>
    <scope>NUCLEOTIDE SEQUENCE</scope>
    <source>
        <strain evidence="11">Hsosn_3</strain>
        <tissue evidence="11">Leaf</tissue>
    </source>
</reference>
<sequence length="422" mass="47902">MDPNMLLYASFSILLILFVSKLFKKSMHLPPSPFPKLPIIGHLYLIKEPVHRTLDTLSKTIGPVLSLRFGSSLVVVVSSPSAVEECFTKNDVVLANRRRFILGEHIGYNWSTMSSASYGDYWRNLRRLSAIEIFSTSRLNSFLLMRRDEVNQLLLRLSLNTRNEFGKVVLKPLLYDLSFNNMMRMIAGKRYYGEVVDDNEEAKQVRDIIEEVMSMAGAGYPGDFLPFFSWIDYKNYKKHAFVLFKKMDKILQGIIEEHKSGEGRNSMVGHLLSLQKSQPDSHSDVNIKGLMVDLIFAGSDTSSVTIEWAMSLLLNHPCVLKKARDEIDAVIGQDRLAEESDLSTLHYLHNIILETFRRSCPGTGLAHRVVGLVLASLIQCFEWERISDEQIDLTEGKGLSMPKAEPLKAMCKTRHVIDKVNT</sequence>
<dbReference type="InterPro" id="IPR036396">
    <property type="entry name" value="Cyt_P450_sf"/>
</dbReference>
<dbReference type="PRINTS" id="PR00463">
    <property type="entry name" value="EP450I"/>
</dbReference>
<reference evidence="11" key="1">
    <citation type="submission" date="2023-02" db="EMBL/GenBank/DDBJ databases">
        <title>Genome of toxic invasive species Heracleum sosnowskyi carries increased number of genes despite the absence of recent whole-genome duplications.</title>
        <authorList>
            <person name="Schelkunov M."/>
            <person name="Shtratnikova V."/>
            <person name="Makarenko M."/>
            <person name="Klepikova A."/>
            <person name="Omelchenko D."/>
            <person name="Novikova G."/>
            <person name="Obukhova E."/>
            <person name="Bogdanov V."/>
            <person name="Penin A."/>
            <person name="Logacheva M."/>
        </authorList>
    </citation>
    <scope>NUCLEOTIDE SEQUENCE</scope>
    <source>
        <strain evidence="11">Hsosn_3</strain>
        <tissue evidence="11">Leaf</tissue>
    </source>
</reference>
<dbReference type="GO" id="GO:0009805">
    <property type="term" value="P:coumarin biosynthetic process"/>
    <property type="evidence" value="ECO:0007669"/>
    <property type="project" value="UniProtKB-ARBA"/>
</dbReference>
<evidence type="ECO:0000313" key="11">
    <source>
        <dbReference type="EMBL" id="KAK1363778.1"/>
    </source>
</evidence>
<dbReference type="GO" id="GO:0016705">
    <property type="term" value="F:oxidoreductase activity, acting on paired donors, with incorporation or reduction of molecular oxygen"/>
    <property type="evidence" value="ECO:0007669"/>
    <property type="project" value="InterPro"/>
</dbReference>
<comment type="caution">
    <text evidence="11">The sequence shown here is derived from an EMBL/GenBank/DDBJ whole genome shotgun (WGS) entry which is preliminary data.</text>
</comment>
<evidence type="ECO:0000256" key="7">
    <source>
        <dbReference type="ARBA" id="ARBA00023002"/>
    </source>
</evidence>
<name>A0AAD8HCL4_9APIA</name>
<evidence type="ECO:0000256" key="10">
    <source>
        <dbReference type="ARBA" id="ARBA00023136"/>
    </source>
</evidence>